<reference evidence="4 5" key="1">
    <citation type="submission" date="2018-03" db="EMBL/GenBank/DDBJ databases">
        <authorList>
            <person name="Keele B.F."/>
        </authorList>
    </citation>
    <scope>NUCLEOTIDE SEQUENCE [LARGE SCALE GENOMIC DNA]</scope>
    <source>
        <strain evidence="4 5">YL28-9</strain>
    </source>
</reference>
<accession>A0A2T3HJ19</accession>
<evidence type="ECO:0000313" key="5">
    <source>
        <dbReference type="Proteomes" id="UP000240912"/>
    </source>
</evidence>
<dbReference type="InterPro" id="IPR011344">
    <property type="entry name" value="ssDNA-bd"/>
</dbReference>
<dbReference type="GO" id="GO:0009295">
    <property type="term" value="C:nucleoid"/>
    <property type="evidence" value="ECO:0007669"/>
    <property type="project" value="TreeGrafter"/>
</dbReference>
<dbReference type="Proteomes" id="UP000240912">
    <property type="component" value="Unassembled WGS sequence"/>
</dbReference>
<dbReference type="EMBL" id="PYLS01000006">
    <property type="protein sequence ID" value="PST82381.1"/>
    <property type="molecule type" value="Genomic_DNA"/>
</dbReference>
<dbReference type="RefSeq" id="WP_107216649.1">
    <property type="nucleotide sequence ID" value="NZ_KZ686270.1"/>
</dbReference>
<dbReference type="AlphaFoldDB" id="A0A2T3HJ19"/>
<dbReference type="PIRSF" id="PIRSF002070">
    <property type="entry name" value="SSB"/>
    <property type="match status" value="1"/>
</dbReference>
<evidence type="ECO:0000256" key="2">
    <source>
        <dbReference type="PIRNR" id="PIRNR002070"/>
    </source>
</evidence>
<name>A0A2T3HJ19_9SPHI</name>
<protein>
    <recommendedName>
        <fullName evidence="2 3">Single-stranded DNA-binding protein</fullName>
    </recommendedName>
</protein>
<dbReference type="SUPFAM" id="SSF50249">
    <property type="entry name" value="Nucleic acid-binding proteins"/>
    <property type="match status" value="1"/>
</dbReference>
<dbReference type="Gene3D" id="2.40.50.140">
    <property type="entry name" value="Nucleic acid-binding proteins"/>
    <property type="match status" value="1"/>
</dbReference>
<dbReference type="CDD" id="cd04496">
    <property type="entry name" value="SSB_OBF"/>
    <property type="match status" value="1"/>
</dbReference>
<dbReference type="InterPro" id="IPR000424">
    <property type="entry name" value="Primosome_PriB/ssb"/>
</dbReference>
<dbReference type="Pfam" id="PF00436">
    <property type="entry name" value="SSB"/>
    <property type="match status" value="1"/>
</dbReference>
<organism evidence="4 5">
    <name type="scientific">Pedobacter yulinensis</name>
    <dbReference type="NCBI Taxonomy" id="2126353"/>
    <lineage>
        <taxon>Bacteria</taxon>
        <taxon>Pseudomonadati</taxon>
        <taxon>Bacteroidota</taxon>
        <taxon>Sphingobacteriia</taxon>
        <taxon>Sphingobacteriales</taxon>
        <taxon>Sphingobacteriaceae</taxon>
        <taxon>Pedobacter</taxon>
    </lineage>
</organism>
<dbReference type="OrthoDB" id="9809878at2"/>
<gene>
    <name evidence="4" type="ORF">C7T94_16525</name>
</gene>
<dbReference type="InterPro" id="IPR012340">
    <property type="entry name" value="NA-bd_OB-fold"/>
</dbReference>
<evidence type="ECO:0000256" key="3">
    <source>
        <dbReference type="RuleBase" id="RU000524"/>
    </source>
</evidence>
<comment type="caution">
    <text evidence="4">The sequence shown here is derived from an EMBL/GenBank/DDBJ whole genome shotgun (WGS) entry which is preliminary data.</text>
</comment>
<dbReference type="GO" id="GO:0006260">
    <property type="term" value="P:DNA replication"/>
    <property type="evidence" value="ECO:0007669"/>
    <property type="project" value="InterPro"/>
</dbReference>
<sequence length="117" mass="13147">MKKMEAPKNSLRIMGRTGSALQVIQLANNRKLAKVSLAVNEYFGTAGNQTKHTDWFNLLFWNDHVALAEQLIKKGAAYQVEGRVRVNTYEGKDGVKHASIDVIVNEIEEVKHAPKEE</sequence>
<dbReference type="PANTHER" id="PTHR10302:SF0">
    <property type="entry name" value="SINGLE-STRANDED DNA-BINDING PROTEIN, MITOCHONDRIAL"/>
    <property type="match status" value="1"/>
</dbReference>
<dbReference type="PANTHER" id="PTHR10302">
    <property type="entry name" value="SINGLE-STRANDED DNA-BINDING PROTEIN"/>
    <property type="match status" value="1"/>
</dbReference>
<evidence type="ECO:0000256" key="1">
    <source>
        <dbReference type="ARBA" id="ARBA00023125"/>
    </source>
</evidence>
<dbReference type="PROSITE" id="PS50935">
    <property type="entry name" value="SSB"/>
    <property type="match status" value="1"/>
</dbReference>
<keyword evidence="1 2" id="KW-0238">DNA-binding</keyword>
<evidence type="ECO:0000313" key="4">
    <source>
        <dbReference type="EMBL" id="PST82381.1"/>
    </source>
</evidence>
<dbReference type="NCBIfam" id="TIGR00621">
    <property type="entry name" value="ssb"/>
    <property type="match status" value="1"/>
</dbReference>
<keyword evidence="5" id="KW-1185">Reference proteome</keyword>
<proteinExistence type="predicted"/>
<dbReference type="GO" id="GO:0003697">
    <property type="term" value="F:single-stranded DNA binding"/>
    <property type="evidence" value="ECO:0007669"/>
    <property type="project" value="InterPro"/>
</dbReference>